<feature type="domain" description="Polysaccharide lyase family 8 central" evidence="5">
    <location>
        <begin position="423"/>
        <end position="720"/>
    </location>
</feature>
<evidence type="ECO:0000259" key="6">
    <source>
        <dbReference type="Pfam" id="PF02884"/>
    </source>
</evidence>
<feature type="domain" description="Polysaccharide lyase family 8 C-terminal" evidence="6">
    <location>
        <begin position="734"/>
        <end position="798"/>
    </location>
</feature>
<keyword evidence="9" id="KW-1185">Reference proteome</keyword>
<dbReference type="Gene3D" id="2.70.98.10">
    <property type="match status" value="1"/>
</dbReference>
<dbReference type="InterPro" id="IPR011013">
    <property type="entry name" value="Gal_mutarotase_sf_dom"/>
</dbReference>
<keyword evidence="3 8" id="KW-0456">Lyase</keyword>
<reference evidence="8 9" key="1">
    <citation type="submission" date="2024-09" db="EMBL/GenBank/DDBJ databases">
        <authorList>
            <person name="Sun Q."/>
            <person name="Mori K."/>
        </authorList>
    </citation>
    <scope>NUCLEOTIDE SEQUENCE [LARGE SCALE GENOMIC DNA]</scope>
    <source>
        <strain evidence="8 9">JCM 3324</strain>
    </source>
</reference>
<dbReference type="SUPFAM" id="SSF74650">
    <property type="entry name" value="Galactose mutarotase-like"/>
    <property type="match status" value="1"/>
</dbReference>
<dbReference type="SUPFAM" id="SSF48230">
    <property type="entry name" value="Chondroitin AC/alginate lyase"/>
    <property type="match status" value="1"/>
</dbReference>
<dbReference type="PANTHER" id="PTHR38481:SF1">
    <property type="entry name" value="HYALURONATE LYASE"/>
    <property type="match status" value="1"/>
</dbReference>
<dbReference type="RefSeq" id="WP_364382723.1">
    <property type="nucleotide sequence ID" value="NZ_JBHMCF010000066.1"/>
</dbReference>
<dbReference type="Gene3D" id="1.50.10.100">
    <property type="entry name" value="Chondroitin AC/alginate lyase"/>
    <property type="match status" value="1"/>
</dbReference>
<evidence type="ECO:0000259" key="7">
    <source>
        <dbReference type="Pfam" id="PF08124"/>
    </source>
</evidence>
<keyword evidence="2 4" id="KW-0732">Signal</keyword>
<feature type="chain" id="PRO_5046869727" evidence="4">
    <location>
        <begin position="25"/>
        <end position="845"/>
    </location>
</feature>
<dbReference type="InterPro" id="IPR012970">
    <property type="entry name" value="Lyase_8_alpha_N"/>
</dbReference>
<evidence type="ECO:0000313" key="9">
    <source>
        <dbReference type="Proteomes" id="UP001589568"/>
    </source>
</evidence>
<dbReference type="InterPro" id="IPR011071">
    <property type="entry name" value="Lyase_8-like_C"/>
</dbReference>
<comment type="similarity">
    <text evidence="1">Belongs to the polysaccharide lyase 8 family.</text>
</comment>
<evidence type="ECO:0000259" key="5">
    <source>
        <dbReference type="Pfam" id="PF02278"/>
    </source>
</evidence>
<evidence type="ECO:0000313" key="8">
    <source>
        <dbReference type="EMBL" id="MFB9477664.1"/>
    </source>
</evidence>
<dbReference type="Proteomes" id="UP001589568">
    <property type="component" value="Unassembled WGS sequence"/>
</dbReference>
<dbReference type="GO" id="GO:0016829">
    <property type="term" value="F:lyase activity"/>
    <property type="evidence" value="ECO:0007669"/>
    <property type="project" value="UniProtKB-KW"/>
</dbReference>
<dbReference type="Pfam" id="PF02884">
    <property type="entry name" value="Lyase_8_C"/>
    <property type="match status" value="1"/>
</dbReference>
<comment type="caution">
    <text evidence="8">The sequence shown here is derived from an EMBL/GenBank/DDBJ whole genome shotgun (WGS) entry which is preliminary data.</text>
</comment>
<dbReference type="Pfam" id="PF08124">
    <property type="entry name" value="Lyase_8_N"/>
    <property type="match status" value="1"/>
</dbReference>
<gene>
    <name evidence="8" type="ORF">ACFFR3_49895</name>
</gene>
<dbReference type="Pfam" id="PF02278">
    <property type="entry name" value="Lyase_8"/>
    <property type="match status" value="1"/>
</dbReference>
<evidence type="ECO:0000256" key="4">
    <source>
        <dbReference type="SAM" id="SignalP"/>
    </source>
</evidence>
<dbReference type="InterPro" id="IPR008929">
    <property type="entry name" value="Chondroitin_lyas"/>
</dbReference>
<evidence type="ECO:0000256" key="2">
    <source>
        <dbReference type="ARBA" id="ARBA00022729"/>
    </source>
</evidence>
<name>A0ABV5P522_9ACTN</name>
<dbReference type="InterPro" id="IPR014718">
    <property type="entry name" value="GH-type_carb-bd"/>
</dbReference>
<accession>A0ABV5P522</accession>
<proteinExistence type="inferred from homology"/>
<protein>
    <submittedName>
        <fullName evidence="8">Polysaccharide lyase family 8 super-sandwich domain-containing protein</fullName>
    </submittedName>
</protein>
<dbReference type="EMBL" id="JBHMCF010000066">
    <property type="protein sequence ID" value="MFB9477664.1"/>
    <property type="molecule type" value="Genomic_DNA"/>
</dbReference>
<evidence type="ECO:0000256" key="1">
    <source>
        <dbReference type="ARBA" id="ARBA00006699"/>
    </source>
</evidence>
<feature type="signal peptide" evidence="4">
    <location>
        <begin position="1"/>
        <end position="24"/>
    </location>
</feature>
<dbReference type="InterPro" id="IPR004103">
    <property type="entry name" value="Lyase_8_C"/>
</dbReference>
<dbReference type="PANTHER" id="PTHR38481">
    <property type="entry name" value="HYALURONATE LYASE"/>
    <property type="match status" value="1"/>
</dbReference>
<dbReference type="InterPro" id="IPR003159">
    <property type="entry name" value="Lyase_8_central_dom"/>
</dbReference>
<dbReference type="SUPFAM" id="SSF49863">
    <property type="entry name" value="Hyaluronate lyase-like, C-terminal domain"/>
    <property type="match status" value="1"/>
</dbReference>
<feature type="domain" description="Polysaccharide lyase 8 N-terminal alpha-helical" evidence="7">
    <location>
        <begin position="76"/>
        <end position="373"/>
    </location>
</feature>
<dbReference type="InterPro" id="IPR038970">
    <property type="entry name" value="Lyase_8"/>
</dbReference>
<dbReference type="Gene3D" id="2.60.220.10">
    <property type="entry name" value="Polysaccharide lyase family 8-like, C-terminal"/>
    <property type="match status" value="1"/>
</dbReference>
<organism evidence="8 9">
    <name type="scientific">Nonomuraea salmonea</name>
    <dbReference type="NCBI Taxonomy" id="46181"/>
    <lineage>
        <taxon>Bacteria</taxon>
        <taxon>Bacillati</taxon>
        <taxon>Actinomycetota</taxon>
        <taxon>Actinomycetes</taxon>
        <taxon>Streptosporangiales</taxon>
        <taxon>Streptosporangiaceae</taxon>
        <taxon>Nonomuraea</taxon>
    </lineage>
</organism>
<sequence length="845" mass="90324">MSRRQVLSLVPAAGLLGVAAPARAAVPGPAAVSGAVAGAASGAASGAVQAVDHGRLLANTVAILAGTPEVNARPEVAGKLTAIVNAARQRLTAMDQAGDGELFAGLALGADDVNLRLAYQYLYEIALATRTPGSALEGDATAARRAADGLAWLHERYFGDQSAGYYGNWHNWEIAIPTHVSRTLALLPDELRGDLTPPYLASMDAYLRNGKDGDVDLDSRFHTGANLADITANRILQGALTGDDARVAKAIADQSTVFATIDPYDLRHGNTDGYYADGSFIQHHSVAYTGSYGRALLTRVVQTLNMLQGATTGFADLPAVVYRWISDGFAPLIFEGWMMEIVKGRAVSRTTSGYTDLNVIVEAIADLAEHVDDPLPLKKYLRFLPAADTTTFVSPGGIARYAAVRADASVPAADLNPAARSVAFNAMDRTVHRRPGYAFALARSSERISKYEYMSGENLMPWFQGDGAYYLYLTGEDQREVYGVDYYTTVSPYRLAGVTAPVEERRTIPELYGRLWYENPGHPLNFTSSSESQNTYVYFPRGENAFSGGATLGAYGVAGMVQSDDVAYTAKQEGLLPDDFVAYRNARATKSWFMFDDEIVVLAAGISGQGGRDVVTTVDSRIAAPGDAVALTGERWDGRAWQAGGAATPLRWLRYANGTRGTSVGYAFLARRPVAAGLETVTRSRRVVRTGNPDTAVTKNVFTATVAGDDALAYALVPHATEAALRRYARGPVSVVANTRDVQAVRHEGLGITACTVFAKGPRLAGRLLVDGPAALIVRQSGRRTEVALSDPTMRRDHVSVLVPGRPLRVSEAGEGVTVRRVPGGTLVRAATRHAYGRTFTAILH</sequence>
<evidence type="ECO:0000256" key="3">
    <source>
        <dbReference type="ARBA" id="ARBA00023239"/>
    </source>
</evidence>